<dbReference type="PANTHER" id="PTHR22960">
    <property type="entry name" value="MOLYBDOPTERIN COFACTOR SYNTHESIS PROTEIN A"/>
    <property type="match status" value="1"/>
</dbReference>
<dbReference type="SMART" id="SM00729">
    <property type="entry name" value="Elp3"/>
    <property type="match status" value="1"/>
</dbReference>
<feature type="binding site" evidence="12">
    <location>
        <position position="275"/>
    </location>
    <ligand>
        <name>[4Fe-4S] cluster</name>
        <dbReference type="ChEBI" id="CHEBI:49883"/>
        <label>2</label>
        <note>4Fe-4S-substrate</note>
    </ligand>
</feature>
<dbReference type="InterPro" id="IPR058240">
    <property type="entry name" value="rSAM_sf"/>
</dbReference>
<dbReference type="SFLD" id="SFLDG01383">
    <property type="entry name" value="cyclic_pyranopterin_phosphate"/>
    <property type="match status" value="1"/>
</dbReference>
<dbReference type="InterPro" id="IPR050105">
    <property type="entry name" value="MoCo_biosynth_MoaA/MoaC"/>
</dbReference>
<feature type="binding site" evidence="12">
    <location>
        <position position="15"/>
    </location>
    <ligand>
        <name>GTP</name>
        <dbReference type="ChEBI" id="CHEBI:37565"/>
    </ligand>
</feature>
<dbReference type="Pfam" id="PF04055">
    <property type="entry name" value="Radical_SAM"/>
    <property type="match status" value="1"/>
</dbReference>
<protein>
    <recommendedName>
        <fullName evidence="1 12">GTP 3',8-cyclase</fullName>
        <ecNumber evidence="1 12">4.1.99.22</ecNumber>
    </recommendedName>
    <alternativeName>
        <fullName evidence="12">Molybdenum cofactor biosynthesis protein A</fullName>
    </alternativeName>
</protein>
<feature type="domain" description="Radical SAM core" evidence="13">
    <location>
        <begin position="6"/>
        <end position="244"/>
    </location>
</feature>
<dbReference type="SFLD" id="SFLDG01386">
    <property type="entry name" value="main_SPASM_domain-containing"/>
    <property type="match status" value="1"/>
</dbReference>
<keyword evidence="4 12" id="KW-0479">Metal-binding</keyword>
<accession>A0A7X2IYG5</accession>
<dbReference type="AlphaFoldDB" id="A0A7X2IYG5"/>
<dbReference type="GO" id="GO:0046872">
    <property type="term" value="F:metal ion binding"/>
    <property type="evidence" value="ECO:0007669"/>
    <property type="project" value="UniProtKB-KW"/>
</dbReference>
<evidence type="ECO:0000313" key="15">
    <source>
        <dbReference type="Proteomes" id="UP000448867"/>
    </source>
</evidence>
<dbReference type="Gene3D" id="3.20.20.70">
    <property type="entry name" value="Aldolase class I"/>
    <property type="match status" value="1"/>
</dbReference>
<dbReference type="GO" id="GO:1904047">
    <property type="term" value="F:S-adenosyl-L-methionine binding"/>
    <property type="evidence" value="ECO:0007669"/>
    <property type="project" value="UniProtKB-UniRule"/>
</dbReference>
<dbReference type="CDD" id="cd21117">
    <property type="entry name" value="Twitch_MoaA"/>
    <property type="match status" value="1"/>
</dbReference>
<dbReference type="EMBL" id="WKKI01000009">
    <property type="protein sequence ID" value="MRX71996.1"/>
    <property type="molecule type" value="Genomic_DNA"/>
</dbReference>
<evidence type="ECO:0000256" key="7">
    <source>
        <dbReference type="ARBA" id="ARBA00023014"/>
    </source>
</evidence>
<dbReference type="SUPFAM" id="SSF102114">
    <property type="entry name" value="Radical SAM enzymes"/>
    <property type="match status" value="1"/>
</dbReference>
<dbReference type="CDD" id="cd01335">
    <property type="entry name" value="Radical_SAM"/>
    <property type="match status" value="1"/>
</dbReference>
<feature type="binding site" evidence="12">
    <location>
        <position position="73"/>
    </location>
    <ligand>
        <name>S-adenosyl-L-methionine</name>
        <dbReference type="ChEBI" id="CHEBI:59789"/>
    </ligand>
</feature>
<dbReference type="OrthoDB" id="9763993at2"/>
<comment type="pathway">
    <text evidence="12">Cofactor biosynthesis; molybdopterin biosynthesis.</text>
</comment>
<evidence type="ECO:0000256" key="1">
    <source>
        <dbReference type="ARBA" id="ARBA00012167"/>
    </source>
</evidence>
<feature type="binding site" evidence="12">
    <location>
        <position position="29"/>
    </location>
    <ligand>
        <name>[4Fe-4S] cluster</name>
        <dbReference type="ChEBI" id="CHEBI:49883"/>
        <label>1</label>
        <note>4Fe-4S-S-AdoMet</note>
    </ligand>
</feature>
<keyword evidence="2 12" id="KW-0004">4Fe-4S</keyword>
<dbReference type="InterPro" id="IPR007197">
    <property type="entry name" value="rSAM"/>
</dbReference>
<comment type="cofactor">
    <cofactor evidence="12">
        <name>[4Fe-4S] cluster</name>
        <dbReference type="ChEBI" id="CHEBI:49883"/>
    </cofactor>
    <text evidence="12">Binds 2 [4Fe-4S] clusters. Binds 1 [4Fe-4S] cluster coordinated with 3 cysteines and an exchangeable S-adenosyl-L-methionine and 1 [4Fe-4S] cluster coordinated with 3 cysteines and the GTP-derived substrate.</text>
</comment>
<dbReference type="InterPro" id="IPR013483">
    <property type="entry name" value="MoaA"/>
</dbReference>
<keyword evidence="5 12" id="KW-0547">Nucleotide-binding</keyword>
<dbReference type="GO" id="GO:0051539">
    <property type="term" value="F:4 iron, 4 sulfur cluster binding"/>
    <property type="evidence" value="ECO:0007669"/>
    <property type="project" value="UniProtKB-UniRule"/>
</dbReference>
<dbReference type="SFLD" id="SFLDG01067">
    <property type="entry name" value="SPASM/twitch_domain_containing"/>
    <property type="match status" value="1"/>
</dbReference>
<keyword evidence="10 12" id="KW-0456">Lyase</keyword>
<keyword evidence="8 12" id="KW-0342">GTP-binding</keyword>
<dbReference type="GO" id="GO:0006777">
    <property type="term" value="P:Mo-molybdopterin cofactor biosynthetic process"/>
    <property type="evidence" value="ECO:0007669"/>
    <property type="project" value="UniProtKB-UniRule"/>
</dbReference>
<keyword evidence="7 12" id="KW-0411">Iron-sulfur</keyword>
<feature type="binding site" evidence="12">
    <location>
        <position position="26"/>
    </location>
    <ligand>
        <name>[4Fe-4S] cluster</name>
        <dbReference type="ChEBI" id="CHEBI:49883"/>
        <label>1</label>
        <note>4Fe-4S-S-AdoMet</note>
    </ligand>
</feature>
<evidence type="ECO:0000256" key="8">
    <source>
        <dbReference type="ARBA" id="ARBA00023134"/>
    </source>
</evidence>
<dbReference type="PROSITE" id="PS01305">
    <property type="entry name" value="MOAA_NIFB_PQQE"/>
    <property type="match status" value="1"/>
</dbReference>
<dbReference type="GO" id="GO:0061799">
    <property type="term" value="F:cyclic pyranopterin monophosphate synthase activity"/>
    <property type="evidence" value="ECO:0007669"/>
    <property type="project" value="TreeGrafter"/>
</dbReference>
<comment type="subunit">
    <text evidence="12">Monomer and homodimer.</text>
</comment>
<dbReference type="Pfam" id="PF06463">
    <property type="entry name" value="Mob_synth_C"/>
    <property type="match status" value="1"/>
</dbReference>
<name>A0A7X2IYG5_9BACI</name>
<feature type="binding site" evidence="12">
    <location>
        <position position="124"/>
    </location>
    <ligand>
        <name>S-adenosyl-L-methionine</name>
        <dbReference type="ChEBI" id="CHEBI:59789"/>
    </ligand>
</feature>
<feature type="binding site" evidence="12">
    <location>
        <position position="195"/>
    </location>
    <ligand>
        <name>S-adenosyl-L-methionine</name>
        <dbReference type="ChEBI" id="CHEBI:59789"/>
    </ligand>
</feature>
<dbReference type="UniPathway" id="UPA00344"/>
<feature type="binding site" evidence="12">
    <location>
        <position position="261"/>
    </location>
    <ligand>
        <name>[4Fe-4S] cluster</name>
        <dbReference type="ChEBI" id="CHEBI:49883"/>
        <label>2</label>
        <note>4Fe-4S-substrate</note>
    </ligand>
</feature>
<feature type="binding site" evidence="12">
    <location>
        <position position="258"/>
    </location>
    <ligand>
        <name>[4Fe-4S] cluster</name>
        <dbReference type="ChEBI" id="CHEBI:49883"/>
        <label>2</label>
        <note>4Fe-4S-substrate</note>
    </ligand>
</feature>
<feature type="binding site" evidence="12">
    <location>
        <begin position="263"/>
        <end position="265"/>
    </location>
    <ligand>
        <name>GTP</name>
        <dbReference type="ChEBI" id="CHEBI:37565"/>
    </ligand>
</feature>
<evidence type="ECO:0000256" key="12">
    <source>
        <dbReference type="HAMAP-Rule" id="MF_01225"/>
    </source>
</evidence>
<comment type="catalytic activity">
    <reaction evidence="11 12">
        <text>GTP + AH2 + S-adenosyl-L-methionine = (8S)-3',8-cyclo-7,8-dihydroguanosine 5'-triphosphate + 5'-deoxyadenosine + L-methionine + A + H(+)</text>
        <dbReference type="Rhea" id="RHEA:49576"/>
        <dbReference type="ChEBI" id="CHEBI:13193"/>
        <dbReference type="ChEBI" id="CHEBI:15378"/>
        <dbReference type="ChEBI" id="CHEBI:17319"/>
        <dbReference type="ChEBI" id="CHEBI:17499"/>
        <dbReference type="ChEBI" id="CHEBI:37565"/>
        <dbReference type="ChEBI" id="CHEBI:57844"/>
        <dbReference type="ChEBI" id="CHEBI:59789"/>
        <dbReference type="ChEBI" id="CHEBI:131766"/>
        <dbReference type="EC" id="4.1.99.22"/>
    </reaction>
</comment>
<sequence length="333" mass="37651">MGVIDTLNRPLRNLRISVTDRCNLRCTYCMPAEIFGPNYKFLETDKLLSFEEIGTLAASFSHLGVNKIRLTGGEPLLRRNLPQLLSILAEIPGITDIALTTNGILLPKLAEELKRSGLNRVNISLDSLDEETFRRMNGRNVSPEAVLKGINSAREAGLGVKINSVVKKGSNEHQVRALAEYFFHMGITVRFIEFMDVGSTNNWQAESVSVMEEMLKQISSWKDIEPIKGEFGEVAKRYRYTGTDREVGFISSISESFCSSCTRARISAEGKLYTCLFTDSGHDLKELLKQGYTELQLSDRLAELWKVRDDKYSEERMNRKQKRNKVEMSYIGG</sequence>
<keyword evidence="6 12" id="KW-0408">Iron</keyword>
<dbReference type="NCBIfam" id="TIGR02666">
    <property type="entry name" value="moaA"/>
    <property type="match status" value="1"/>
</dbReference>
<dbReference type="PANTHER" id="PTHR22960:SF0">
    <property type="entry name" value="MOLYBDENUM COFACTOR BIOSYNTHESIS PROTEIN 1"/>
    <property type="match status" value="1"/>
</dbReference>
<dbReference type="InterPro" id="IPR006638">
    <property type="entry name" value="Elp3/MiaA/NifB-like_rSAM"/>
</dbReference>
<dbReference type="Proteomes" id="UP000448867">
    <property type="component" value="Unassembled WGS sequence"/>
</dbReference>
<evidence type="ECO:0000256" key="5">
    <source>
        <dbReference type="ARBA" id="ARBA00022741"/>
    </source>
</evidence>
<dbReference type="RefSeq" id="WP_154307135.1">
    <property type="nucleotide sequence ID" value="NZ_WKKI01000009.1"/>
</dbReference>
<dbReference type="InterPro" id="IPR000385">
    <property type="entry name" value="MoaA_NifB_PqqE_Fe-S-bd_CS"/>
</dbReference>
<proteinExistence type="inferred from homology"/>
<evidence type="ECO:0000256" key="4">
    <source>
        <dbReference type="ARBA" id="ARBA00022723"/>
    </source>
</evidence>
<evidence type="ECO:0000256" key="11">
    <source>
        <dbReference type="ARBA" id="ARBA00048697"/>
    </source>
</evidence>
<feature type="binding site" evidence="12">
    <location>
        <position position="161"/>
    </location>
    <ligand>
        <name>GTP</name>
        <dbReference type="ChEBI" id="CHEBI:37565"/>
    </ligand>
</feature>
<dbReference type="EC" id="4.1.99.22" evidence="1 12"/>
<evidence type="ECO:0000256" key="3">
    <source>
        <dbReference type="ARBA" id="ARBA00022691"/>
    </source>
</evidence>
<evidence type="ECO:0000256" key="6">
    <source>
        <dbReference type="ARBA" id="ARBA00023004"/>
    </source>
</evidence>
<dbReference type="GO" id="GO:0061798">
    <property type="term" value="F:GTP 3',8'-cyclase activity"/>
    <property type="evidence" value="ECO:0007669"/>
    <property type="project" value="UniProtKB-UniRule"/>
</dbReference>
<evidence type="ECO:0000313" key="14">
    <source>
        <dbReference type="EMBL" id="MRX71996.1"/>
    </source>
</evidence>
<dbReference type="PROSITE" id="PS51918">
    <property type="entry name" value="RADICAL_SAM"/>
    <property type="match status" value="1"/>
</dbReference>
<reference evidence="14 15" key="1">
    <citation type="submission" date="2019-11" db="EMBL/GenBank/DDBJ databases">
        <title>Bacillus lacus genome.</title>
        <authorList>
            <person name="Allen C.J."/>
            <person name="Newman J.D."/>
        </authorList>
    </citation>
    <scope>NUCLEOTIDE SEQUENCE [LARGE SCALE GENOMIC DNA]</scope>
    <source>
        <strain evidence="14 15">KCTC 33946</strain>
    </source>
</reference>
<dbReference type="InterPro" id="IPR013785">
    <property type="entry name" value="Aldolase_TIM"/>
</dbReference>
<evidence type="ECO:0000256" key="9">
    <source>
        <dbReference type="ARBA" id="ARBA00023150"/>
    </source>
</evidence>
<comment type="similarity">
    <text evidence="12">Belongs to the radical SAM superfamily. MoaA family.</text>
</comment>
<feature type="binding site" evidence="12">
    <location>
        <position position="22"/>
    </location>
    <ligand>
        <name>[4Fe-4S] cluster</name>
        <dbReference type="ChEBI" id="CHEBI:49883"/>
        <label>1</label>
        <note>4Fe-4S-S-AdoMet</note>
    </ligand>
</feature>
<feature type="binding site" evidence="12">
    <location>
        <position position="100"/>
    </location>
    <ligand>
        <name>GTP</name>
        <dbReference type="ChEBI" id="CHEBI:37565"/>
    </ligand>
</feature>
<evidence type="ECO:0000256" key="2">
    <source>
        <dbReference type="ARBA" id="ARBA00022485"/>
    </source>
</evidence>
<dbReference type="InterPro" id="IPR010505">
    <property type="entry name" value="MoaA_twitch"/>
</dbReference>
<feature type="binding site" evidence="12">
    <location>
        <position position="28"/>
    </location>
    <ligand>
        <name>S-adenosyl-L-methionine</name>
        <dbReference type="ChEBI" id="CHEBI:59789"/>
    </ligand>
</feature>
<dbReference type="InterPro" id="IPR040064">
    <property type="entry name" value="MoaA-like"/>
</dbReference>
<gene>
    <name evidence="12 14" type="primary">moaA</name>
    <name evidence="14" type="ORF">GJU40_07405</name>
</gene>
<organism evidence="14 15">
    <name type="scientific">Metabacillus lacus</name>
    <dbReference type="NCBI Taxonomy" id="1983721"/>
    <lineage>
        <taxon>Bacteria</taxon>
        <taxon>Bacillati</taxon>
        <taxon>Bacillota</taxon>
        <taxon>Bacilli</taxon>
        <taxon>Bacillales</taxon>
        <taxon>Bacillaceae</taxon>
        <taxon>Metabacillus</taxon>
    </lineage>
</organism>
<evidence type="ECO:0000256" key="10">
    <source>
        <dbReference type="ARBA" id="ARBA00023239"/>
    </source>
</evidence>
<comment type="function">
    <text evidence="12">Catalyzes the cyclization of GTP to (8S)-3',8-cyclo-7,8-dihydroguanosine 5'-triphosphate.</text>
</comment>
<keyword evidence="3 12" id="KW-0949">S-adenosyl-L-methionine</keyword>
<feature type="binding site" evidence="12">
    <location>
        <position position="69"/>
    </location>
    <ligand>
        <name>GTP</name>
        <dbReference type="ChEBI" id="CHEBI:37565"/>
    </ligand>
</feature>
<comment type="caution">
    <text evidence="14">The sequence shown here is derived from an EMBL/GenBank/DDBJ whole genome shotgun (WGS) entry which is preliminary data.</text>
</comment>
<dbReference type="SFLD" id="SFLDS00029">
    <property type="entry name" value="Radical_SAM"/>
    <property type="match status" value="1"/>
</dbReference>
<keyword evidence="9 12" id="KW-0501">Molybdenum cofactor biosynthesis</keyword>
<dbReference type="HAMAP" id="MF_01225_B">
    <property type="entry name" value="MoaA_B"/>
    <property type="match status" value="1"/>
</dbReference>
<keyword evidence="15" id="KW-1185">Reference proteome</keyword>
<dbReference type="GO" id="GO:0005525">
    <property type="term" value="F:GTP binding"/>
    <property type="evidence" value="ECO:0007669"/>
    <property type="project" value="UniProtKB-UniRule"/>
</dbReference>
<evidence type="ECO:0000259" key="13">
    <source>
        <dbReference type="PROSITE" id="PS51918"/>
    </source>
</evidence>